<dbReference type="InterPro" id="IPR021806">
    <property type="entry name" value="DUF3379"/>
</dbReference>
<dbReference type="Proteomes" id="UP001528850">
    <property type="component" value="Unassembled WGS sequence"/>
</dbReference>
<protein>
    <submittedName>
        <fullName evidence="2">DUF3379 family protein</fullName>
    </submittedName>
</protein>
<feature type="transmembrane region" description="Helical" evidence="1">
    <location>
        <begin position="80"/>
        <end position="99"/>
    </location>
</feature>
<organism evidence="2 3">
    <name type="scientific">Luteibacter sahnii</name>
    <dbReference type="NCBI Taxonomy" id="3021977"/>
    <lineage>
        <taxon>Bacteria</taxon>
        <taxon>Pseudomonadati</taxon>
        <taxon>Pseudomonadota</taxon>
        <taxon>Gammaproteobacteria</taxon>
        <taxon>Lysobacterales</taxon>
        <taxon>Rhodanobacteraceae</taxon>
        <taxon>Luteibacter</taxon>
    </lineage>
</organism>
<comment type="caution">
    <text evidence="2">The sequence shown here is derived from an EMBL/GenBank/DDBJ whole genome shotgun (WGS) entry which is preliminary data.</text>
</comment>
<name>A0ABT6BE99_9GAMM</name>
<sequence length="245" mass="26417">MNCLDFRRRIGAEPRTRDERFMAHRDACAEGCAAFWQRAQRFEDDLDAALAVPVPDGLADRILLAQATAERRGQVGRRRAWMAMAASVLIAVTAGGMFWRHVDRASLPALAVAHMPVEMDSLAMTAPMSDAAVAAGFAGRAAPLKGPAPAGVTYVHDCMVGPYPAVHVVTRMNDEPVVALYLPGTMSDADASFRRDGWEGRELALRGGTLVVMAQDGANRHAMDAVARAWRSAIEGPLPREVGQI</sequence>
<keyword evidence="1" id="KW-1133">Transmembrane helix</keyword>
<dbReference type="RefSeq" id="WP_320552234.1">
    <property type="nucleotide sequence ID" value="NZ_JAQLOK010000007.1"/>
</dbReference>
<accession>A0ABT6BE99</accession>
<reference evidence="2 3" key="1">
    <citation type="journal article" date="2024" name="Curr. Microbiol.">
        <title>Luteibacter sahnii sp. nov., A Novel Yellow-Colored Xanthomonadin Pigment Producing Probiotic Bacterium from Healthy Rice Seed Microbiome.</title>
        <authorList>
            <person name="Jaiswal G."/>
            <person name="Rana R."/>
            <person name="Nayak P.K."/>
            <person name="Chouhan R."/>
            <person name="Gandhi S.G."/>
            <person name="Patel H.K."/>
            <person name="Patil P.B."/>
        </authorList>
    </citation>
    <scope>NUCLEOTIDE SEQUENCE [LARGE SCALE GENOMIC DNA]</scope>
    <source>
        <strain evidence="2 3">PPL201</strain>
    </source>
</reference>
<keyword evidence="3" id="KW-1185">Reference proteome</keyword>
<gene>
    <name evidence="2" type="ORF">P3W24_16030</name>
</gene>
<evidence type="ECO:0000313" key="3">
    <source>
        <dbReference type="Proteomes" id="UP001528850"/>
    </source>
</evidence>
<keyword evidence="1" id="KW-0812">Transmembrane</keyword>
<evidence type="ECO:0000256" key="1">
    <source>
        <dbReference type="SAM" id="Phobius"/>
    </source>
</evidence>
<dbReference type="Pfam" id="PF11859">
    <property type="entry name" value="DUF3379"/>
    <property type="match status" value="1"/>
</dbReference>
<keyword evidence="1" id="KW-0472">Membrane</keyword>
<evidence type="ECO:0000313" key="2">
    <source>
        <dbReference type="EMBL" id="MDF4026480.1"/>
    </source>
</evidence>
<dbReference type="EMBL" id="JARJJS010000005">
    <property type="protein sequence ID" value="MDF4026480.1"/>
    <property type="molecule type" value="Genomic_DNA"/>
</dbReference>
<proteinExistence type="predicted"/>